<feature type="chain" id="PRO_5046786763" evidence="2">
    <location>
        <begin position="18"/>
        <end position="216"/>
    </location>
</feature>
<protein>
    <submittedName>
        <fullName evidence="3">Choice-of-anchor H family protein</fullName>
    </submittedName>
</protein>
<name>A0ABT9GYH5_9GAMM</name>
<keyword evidence="2" id="KW-0732">Signal</keyword>
<keyword evidence="1" id="KW-0812">Transmembrane</keyword>
<comment type="caution">
    <text evidence="3">The sequence shown here is derived from an EMBL/GenBank/DDBJ whole genome shotgun (WGS) entry which is preliminary data.</text>
</comment>
<feature type="transmembrane region" description="Helical" evidence="1">
    <location>
        <begin position="182"/>
        <end position="203"/>
    </location>
</feature>
<gene>
    <name evidence="3" type="ORF">Q3O60_07880</name>
</gene>
<accession>A0ABT9GYH5</accession>
<keyword evidence="4" id="KW-1185">Reference proteome</keyword>
<keyword evidence="1" id="KW-1133">Transmembrane helix</keyword>
<organism evidence="3 4">
    <name type="scientific">Alkalimonas collagenimarina</name>
    <dbReference type="NCBI Taxonomy" id="400390"/>
    <lineage>
        <taxon>Bacteria</taxon>
        <taxon>Pseudomonadati</taxon>
        <taxon>Pseudomonadota</taxon>
        <taxon>Gammaproteobacteria</taxon>
        <taxon>Alkalimonas</taxon>
    </lineage>
</organism>
<feature type="signal peptide" evidence="2">
    <location>
        <begin position="1"/>
        <end position="17"/>
    </location>
</feature>
<dbReference type="EMBL" id="JAUZVZ010000009">
    <property type="protein sequence ID" value="MDP4536102.1"/>
    <property type="molecule type" value="Genomic_DNA"/>
</dbReference>
<keyword evidence="1" id="KW-0472">Membrane</keyword>
<dbReference type="InterPro" id="IPR020008">
    <property type="entry name" value="GlyGly_CTERM"/>
</dbReference>
<evidence type="ECO:0000256" key="2">
    <source>
        <dbReference type="SAM" id="SignalP"/>
    </source>
</evidence>
<reference evidence="3 4" key="1">
    <citation type="submission" date="2023-08" db="EMBL/GenBank/DDBJ databases">
        <authorList>
            <person name="Joshi A."/>
            <person name="Thite S."/>
        </authorList>
    </citation>
    <scope>NUCLEOTIDE SEQUENCE [LARGE SCALE GENOMIC DNA]</scope>
    <source>
        <strain evidence="3 4">AC40</strain>
    </source>
</reference>
<evidence type="ECO:0000256" key="1">
    <source>
        <dbReference type="SAM" id="Phobius"/>
    </source>
</evidence>
<dbReference type="NCBIfam" id="TIGR03501">
    <property type="entry name" value="GlyGly_CTERM"/>
    <property type="match status" value="1"/>
</dbReference>
<evidence type="ECO:0000313" key="4">
    <source>
        <dbReference type="Proteomes" id="UP001231616"/>
    </source>
</evidence>
<dbReference type="Proteomes" id="UP001231616">
    <property type="component" value="Unassembled WGS sequence"/>
</dbReference>
<dbReference type="RefSeq" id="WP_305893368.1">
    <property type="nucleotide sequence ID" value="NZ_JAUZVZ010000009.1"/>
</dbReference>
<evidence type="ECO:0000313" key="3">
    <source>
        <dbReference type="EMBL" id="MDP4536102.1"/>
    </source>
</evidence>
<sequence>MKIFLIASLLFTSIVLAEQAPVVQTEEFYGAIEPKSQPRDSAELVSSQSFSTDVWFHSIELELSGDVNDNGFYHQLYLEFDADTNRSSKAVFAEFSLQRGNRPEQLFHTSSIFTLYGQSRDDWFAIDTTLEANYPTDYYTLIIRIYDATSGWLLAELSGYDEPILDLLPLEDIQRDRQRVEVITTSGGSFGIFALLGLSLLLWRRRMHVSSSTQAG</sequence>
<dbReference type="NCBIfam" id="NF038116">
    <property type="entry name" value="Sden1266_dom"/>
    <property type="match status" value="1"/>
</dbReference>
<proteinExistence type="predicted"/>